<proteinExistence type="predicted"/>
<evidence type="ECO:0000256" key="1">
    <source>
        <dbReference type="SAM" id="Coils"/>
    </source>
</evidence>
<reference evidence="2" key="1">
    <citation type="submission" date="2013-10" db="EMBL/GenBank/DDBJ databases">
        <title>Genomic analysis of the causative agents of coccidiosis in chickens.</title>
        <authorList>
            <person name="Reid A.J."/>
            <person name="Blake D."/>
            <person name="Billington K."/>
            <person name="Browne H."/>
            <person name="Dunn M."/>
            <person name="Hung S."/>
            <person name="Kawahara F."/>
            <person name="Miranda-Saavedra D."/>
            <person name="Mourier T."/>
            <person name="Nagra H."/>
            <person name="Otto T.D."/>
            <person name="Rawlings N."/>
            <person name="Sanchez A."/>
            <person name="Sanders M."/>
            <person name="Subramaniam C."/>
            <person name="Tay Y."/>
            <person name="Dear P."/>
            <person name="Doerig C."/>
            <person name="Gruber A."/>
            <person name="Parkinson J."/>
            <person name="Shirley M."/>
            <person name="Wan K.L."/>
            <person name="Berriman M."/>
            <person name="Tomley F."/>
            <person name="Pain A."/>
        </authorList>
    </citation>
    <scope>NUCLEOTIDE SEQUENCE [LARGE SCALE GENOMIC DNA]</scope>
    <source>
        <strain evidence="2">Houghton</strain>
    </source>
</reference>
<sequence length="223" mass="24128">MEVDRVIPSQFVYPSSKTGEFVPAGLDQAEGFYHGPPAAAAAAGAAAETAADPLPPMPEFVYPSSVEVGSPPPPTPPYDLGGPWAQKRIIVPPSPSSSERMHMYGAVPPRSWADAAKEFLGSFMESLQDRQQQLQQLQQQQQQQQRQVQQQQQMLYTRGNHPHSGIEGFVVDAPPQLVYNHVVYVPHHTLPPAAAAAAAAVELKRQPYVNISTIAAAPPPVQQ</sequence>
<keyword evidence="3" id="KW-1185">Reference proteome</keyword>
<dbReference type="GeneID" id="25379016"/>
<gene>
    <name evidence="2" type="ORF">EMH_0042980</name>
</gene>
<dbReference type="RefSeq" id="XP_013351251.1">
    <property type="nucleotide sequence ID" value="XM_013495797.1"/>
</dbReference>
<name>U6JX93_9EIME</name>
<evidence type="ECO:0000313" key="3">
    <source>
        <dbReference type="Proteomes" id="UP000030744"/>
    </source>
</evidence>
<accession>U6JX93</accession>
<protein>
    <submittedName>
        <fullName evidence="2">Uncharacterized protein</fullName>
    </submittedName>
</protein>
<evidence type="ECO:0000313" key="2">
    <source>
        <dbReference type="EMBL" id="CDJ28677.1"/>
    </source>
</evidence>
<dbReference type="OrthoDB" id="329148at2759"/>
<dbReference type="VEuPathDB" id="ToxoDB:EMH_0042980"/>
<keyword evidence="1" id="KW-0175">Coiled coil</keyword>
<organism evidence="2 3">
    <name type="scientific">Eimeria mitis</name>
    <dbReference type="NCBI Taxonomy" id="44415"/>
    <lineage>
        <taxon>Eukaryota</taxon>
        <taxon>Sar</taxon>
        <taxon>Alveolata</taxon>
        <taxon>Apicomplexa</taxon>
        <taxon>Conoidasida</taxon>
        <taxon>Coccidia</taxon>
        <taxon>Eucoccidiorida</taxon>
        <taxon>Eimeriorina</taxon>
        <taxon>Eimeriidae</taxon>
        <taxon>Eimeria</taxon>
    </lineage>
</organism>
<dbReference type="EMBL" id="HG681496">
    <property type="protein sequence ID" value="CDJ28677.1"/>
    <property type="molecule type" value="Genomic_DNA"/>
</dbReference>
<dbReference type="Proteomes" id="UP000030744">
    <property type="component" value="Unassembled WGS sequence"/>
</dbReference>
<feature type="coiled-coil region" evidence="1">
    <location>
        <begin position="120"/>
        <end position="154"/>
    </location>
</feature>
<dbReference type="AlphaFoldDB" id="U6JX93"/>
<reference evidence="2" key="2">
    <citation type="submission" date="2013-10" db="EMBL/GenBank/DDBJ databases">
        <authorList>
            <person name="Aslett M."/>
        </authorList>
    </citation>
    <scope>NUCLEOTIDE SEQUENCE [LARGE SCALE GENOMIC DNA]</scope>
    <source>
        <strain evidence="2">Houghton</strain>
    </source>
</reference>